<feature type="region of interest" description="Disordered" evidence="1">
    <location>
        <begin position="498"/>
        <end position="537"/>
    </location>
</feature>
<dbReference type="Pfam" id="PF05048">
    <property type="entry name" value="NosD"/>
    <property type="match status" value="1"/>
</dbReference>
<accession>A0ABN6H614</accession>
<organism evidence="3 4">
    <name type="scientific">Haloferula helveola</name>
    <dbReference type="NCBI Taxonomy" id="490095"/>
    <lineage>
        <taxon>Bacteria</taxon>
        <taxon>Pseudomonadati</taxon>
        <taxon>Verrucomicrobiota</taxon>
        <taxon>Verrucomicrobiia</taxon>
        <taxon>Verrucomicrobiales</taxon>
        <taxon>Verrucomicrobiaceae</taxon>
        <taxon>Haloferula</taxon>
    </lineage>
</organism>
<dbReference type="InterPro" id="IPR011050">
    <property type="entry name" value="Pectin_lyase_fold/virulence"/>
</dbReference>
<dbReference type="InterPro" id="IPR007742">
    <property type="entry name" value="NosD_dom"/>
</dbReference>
<evidence type="ECO:0000259" key="2">
    <source>
        <dbReference type="Pfam" id="PF05048"/>
    </source>
</evidence>
<dbReference type="InterPro" id="IPR012334">
    <property type="entry name" value="Pectin_lyas_fold"/>
</dbReference>
<sequence>MFSAILACATAADVQVPGDHPTIQAAIDAAVAGDRVLVAPGSYSGDIDFNGKAVELASVAGPELTIINVGAQFDIGGGASLIGFTVRGTRPAVGGAITVNGPPGVSGPYIAGNIFEQNASQVMQVGCSINVLFASPVIEGNIFRNGGNSTRPNIAMVSAWGRSSPLITNNVFHDNEAFAVFLRGIAPAELPVVVNNTMVRGIGGIVVESINEEGQRVLRNNLITNNEVGLRLTRTFPIGTWENNLLFGNTVAYEGVADPTGTNGNISADPQFLDASNNNFRLPRNSPAVDAGTNMSAPLFDFDGKPRPIDGDGDTVALTDIGAFEADTGAGIGLFVEGGLEQECNTHGGALVSLSVKTTPEDLELISLEIAIDGDVVATGAPTQVRVPLGIHELSVRGVTADDGVVEDSVNMVITDTMPPVIEAWFEDRKTGERIETIASRKLSRVVVRVKADDLCDPNPEVDSVLGTTVADGQELRIQGGNSDVSLQTDTLTLKVSATDHSGNSSNLVKELKIDPDPKPQPRGPRLLRDLLSSGSR</sequence>
<keyword evidence="4" id="KW-1185">Reference proteome</keyword>
<gene>
    <name evidence="3" type="ORF">HAHE_19220</name>
</gene>
<dbReference type="Gene3D" id="2.160.20.10">
    <property type="entry name" value="Single-stranded right-handed beta-helix, Pectin lyase-like"/>
    <property type="match status" value="1"/>
</dbReference>
<evidence type="ECO:0000313" key="4">
    <source>
        <dbReference type="Proteomes" id="UP001374893"/>
    </source>
</evidence>
<evidence type="ECO:0000313" key="3">
    <source>
        <dbReference type="EMBL" id="BCX48014.1"/>
    </source>
</evidence>
<name>A0ABN6H614_9BACT</name>
<feature type="domain" description="Periplasmic copper-binding protein NosD beta helix" evidence="2">
    <location>
        <begin position="157"/>
        <end position="256"/>
    </location>
</feature>
<dbReference type="SUPFAM" id="SSF51126">
    <property type="entry name" value="Pectin lyase-like"/>
    <property type="match status" value="1"/>
</dbReference>
<reference evidence="3 4" key="1">
    <citation type="submission" date="2021-06" db="EMBL/GenBank/DDBJ databases">
        <title>Complete genome of Haloferula helveola possessing various polysaccharide degrading enzymes.</title>
        <authorList>
            <person name="Takami H."/>
            <person name="Huang C."/>
            <person name="Hamasaki K."/>
        </authorList>
    </citation>
    <scope>NUCLEOTIDE SEQUENCE [LARGE SCALE GENOMIC DNA]</scope>
    <source>
        <strain evidence="3 4">CN-1</strain>
    </source>
</reference>
<proteinExistence type="predicted"/>
<dbReference type="InterPro" id="IPR059226">
    <property type="entry name" value="Choice_anch_Q_dom"/>
</dbReference>
<protein>
    <submittedName>
        <fullName evidence="3">Copper ABC transporter substrate-binding protein</fullName>
    </submittedName>
</protein>
<dbReference type="NCBIfam" id="NF041518">
    <property type="entry name" value="choice_anch_Q"/>
    <property type="match status" value="1"/>
</dbReference>
<dbReference type="EMBL" id="AP024702">
    <property type="protein sequence ID" value="BCX48014.1"/>
    <property type="molecule type" value="Genomic_DNA"/>
</dbReference>
<feature type="compositionally biased region" description="Polar residues" evidence="1">
    <location>
        <begin position="498"/>
        <end position="508"/>
    </location>
</feature>
<dbReference type="Proteomes" id="UP001374893">
    <property type="component" value="Chromosome"/>
</dbReference>
<evidence type="ECO:0000256" key="1">
    <source>
        <dbReference type="SAM" id="MobiDB-lite"/>
    </source>
</evidence>
<feature type="compositionally biased region" description="Basic and acidic residues" evidence="1">
    <location>
        <begin position="510"/>
        <end position="520"/>
    </location>
</feature>